<sequence length="215" mass="23189">MSDERSTVDRVVELAVHVPVGIAAFARDAVPTLVTMFAGRGKREVDVHQREVVGQIANYKAVGELAVKFGPPVVKQRVNEQMVTLRAKSIEAFESFSASSKAYSGLSDMCSSGAGPHLTENLEARSKEAPAKEDSAPNMAPISESINEPSTPESDSTPMHPGILSIPDYDGLAASQIIERLEGLNPGELSDVEDYERSTRARRTILGKIAILRTK</sequence>
<dbReference type="EMBL" id="CAFBNL010000001">
    <property type="protein sequence ID" value="CAB4939926.1"/>
    <property type="molecule type" value="Genomic_DNA"/>
</dbReference>
<dbReference type="AlphaFoldDB" id="A0A6J7J9X4"/>
<feature type="compositionally biased region" description="Polar residues" evidence="1">
    <location>
        <begin position="144"/>
        <end position="157"/>
    </location>
</feature>
<protein>
    <submittedName>
        <fullName evidence="2">Unannotated protein</fullName>
    </submittedName>
</protein>
<gene>
    <name evidence="2" type="ORF">UFOPK3789_00007</name>
</gene>
<evidence type="ECO:0000256" key="1">
    <source>
        <dbReference type="SAM" id="MobiDB-lite"/>
    </source>
</evidence>
<organism evidence="2">
    <name type="scientific">freshwater metagenome</name>
    <dbReference type="NCBI Taxonomy" id="449393"/>
    <lineage>
        <taxon>unclassified sequences</taxon>
        <taxon>metagenomes</taxon>
        <taxon>ecological metagenomes</taxon>
    </lineage>
</organism>
<proteinExistence type="predicted"/>
<feature type="region of interest" description="Disordered" evidence="1">
    <location>
        <begin position="124"/>
        <end position="162"/>
    </location>
</feature>
<reference evidence="2" key="1">
    <citation type="submission" date="2020-05" db="EMBL/GenBank/DDBJ databases">
        <authorList>
            <person name="Chiriac C."/>
            <person name="Salcher M."/>
            <person name="Ghai R."/>
            <person name="Kavagutti S V."/>
        </authorList>
    </citation>
    <scope>NUCLEOTIDE SEQUENCE</scope>
</reference>
<feature type="compositionally biased region" description="Basic and acidic residues" evidence="1">
    <location>
        <begin position="124"/>
        <end position="135"/>
    </location>
</feature>
<accession>A0A6J7J9X4</accession>
<name>A0A6J7J9X4_9ZZZZ</name>
<evidence type="ECO:0000313" key="2">
    <source>
        <dbReference type="EMBL" id="CAB4939926.1"/>
    </source>
</evidence>